<evidence type="ECO:0000256" key="3">
    <source>
        <dbReference type="SAM" id="SignalP"/>
    </source>
</evidence>
<accession>A0A0M0K1N0</accession>
<dbReference type="AlphaFoldDB" id="A0A0M0K1N0"/>
<evidence type="ECO:0000313" key="5">
    <source>
        <dbReference type="EMBL" id="KOO32719.1"/>
    </source>
</evidence>
<dbReference type="GO" id="GO:0008239">
    <property type="term" value="F:dipeptidyl-peptidase activity"/>
    <property type="evidence" value="ECO:0007669"/>
    <property type="project" value="InterPro"/>
</dbReference>
<keyword evidence="6" id="KW-1185">Reference proteome</keyword>
<dbReference type="SMART" id="SM00939">
    <property type="entry name" value="PepX_C"/>
    <property type="match status" value="1"/>
</dbReference>
<dbReference type="InterPro" id="IPR029058">
    <property type="entry name" value="AB_hydrolase_fold"/>
</dbReference>
<dbReference type="InterPro" id="IPR013736">
    <property type="entry name" value="Xaa-Pro_dipept_C"/>
</dbReference>
<keyword evidence="3" id="KW-0732">Signal</keyword>
<feature type="chain" id="PRO_5005602298" evidence="3">
    <location>
        <begin position="22"/>
        <end position="692"/>
    </location>
</feature>
<organism evidence="5 6">
    <name type="scientific">Chrysochromulina tobinii</name>
    <dbReference type="NCBI Taxonomy" id="1460289"/>
    <lineage>
        <taxon>Eukaryota</taxon>
        <taxon>Haptista</taxon>
        <taxon>Haptophyta</taxon>
        <taxon>Prymnesiophyceae</taxon>
        <taxon>Prymnesiales</taxon>
        <taxon>Chrysochromulinaceae</taxon>
        <taxon>Chrysochromulina</taxon>
    </lineage>
</organism>
<proteinExistence type="predicted"/>
<dbReference type="InterPro" id="IPR005674">
    <property type="entry name" value="CocE/Ser_esterase"/>
</dbReference>
<gene>
    <name evidence="5" type="ORF">Ctob_010433</name>
</gene>
<dbReference type="SUPFAM" id="SSF49785">
    <property type="entry name" value="Galactose-binding domain-like"/>
    <property type="match status" value="1"/>
</dbReference>
<dbReference type="SUPFAM" id="SSF53474">
    <property type="entry name" value="alpha/beta-Hydrolases"/>
    <property type="match status" value="1"/>
</dbReference>
<evidence type="ECO:0000256" key="2">
    <source>
        <dbReference type="SAM" id="MobiDB-lite"/>
    </source>
</evidence>
<feature type="signal peptide" evidence="3">
    <location>
        <begin position="1"/>
        <end position="21"/>
    </location>
</feature>
<dbReference type="Gene3D" id="1.10.3020.10">
    <property type="entry name" value="alpha-amino acid ester hydrolase ( Helical cap domain)"/>
    <property type="match status" value="1"/>
</dbReference>
<comment type="caution">
    <text evidence="5">The sequence shown here is derived from an EMBL/GenBank/DDBJ whole genome shotgun (WGS) entry which is preliminary data.</text>
</comment>
<dbReference type="InterPro" id="IPR008979">
    <property type="entry name" value="Galactose-bd-like_sf"/>
</dbReference>
<evidence type="ECO:0000313" key="6">
    <source>
        <dbReference type="Proteomes" id="UP000037460"/>
    </source>
</evidence>
<name>A0A0M0K1N0_9EUKA</name>
<keyword evidence="1" id="KW-0378">Hydrolase</keyword>
<dbReference type="Pfam" id="PF08530">
    <property type="entry name" value="PepX_C"/>
    <property type="match status" value="1"/>
</dbReference>
<feature type="region of interest" description="Disordered" evidence="2">
    <location>
        <begin position="509"/>
        <end position="529"/>
    </location>
</feature>
<dbReference type="Proteomes" id="UP000037460">
    <property type="component" value="Unassembled WGS sequence"/>
</dbReference>
<dbReference type="OrthoDB" id="416441at2759"/>
<dbReference type="NCBIfam" id="TIGR00976">
    <property type="entry name" value="CocE_NonD"/>
    <property type="match status" value="2"/>
</dbReference>
<dbReference type="Pfam" id="PF02129">
    <property type="entry name" value="Peptidase_S15"/>
    <property type="match status" value="1"/>
</dbReference>
<dbReference type="Gene3D" id="3.40.50.1820">
    <property type="entry name" value="alpha/beta hydrolase"/>
    <property type="match status" value="1"/>
</dbReference>
<dbReference type="InterPro" id="IPR000383">
    <property type="entry name" value="Xaa-Pro-like_dom"/>
</dbReference>
<protein>
    <submittedName>
        <fullName evidence="5">Peptidase s15</fullName>
    </submittedName>
</protein>
<sequence length="692" mass="76082">MRDHAWLVLAVLLRPFVRTPGFFERRCLARALRLGPPRFKVEVKAVETCTVNNGNNLLRGTLWLPSGRDAVGPFPAVVIRSPYGAQDQNADWGNIVLAERGYAVLLQDTRGRFGSDGNFVPVEHEREDGKETVRWVRAQPWCDGRIAVFGPSYLGLTAWACVGACEPGEVQALVPVITQAVVRPAVFGEGGAISLELLVLWFYLIEIITHTSPITLGRALYRDWRQGRLLRASMHEPLGELDLLLFGKRWDFFQGGVQEPHSDDGPFWSARSTLCELRPDHPDCVMPPPLHMVTGWFDFFARQSLQDYERAAAVQPACQLTVMPYEHWGFTRLYGMQLSYRCLLQCMLKHLPTQRPSKQVAQQGASRDAAPPPLPVHEWFSGGRSESSLAQPVQLCLLGSLRWCGLPSWPPPRPKPLRLWLGSALTLRKTSPKAAASPLAVGAAAAGSWPSPSCVVTPGTALNGSPLTSPDLGVFAETVEDQDAFLTTRDRARARAPDKYTTLEYTYVPREPTPARGGPSFHPLNSGAIDQSPIERREDLLVFTSEPLREPLTFAGTPVLVLRVWTSSRSIDLIGRLCLVTRRGASINLCEGLSRVDAAAEEACIGDADRRTGRLVEVELGPVAAELGVGERLRLHVCSAAHPRWMRNLCSSPEIPLARQTSGSFASCCVRVSVDDEASVLTLPLLEAAPAR</sequence>
<evidence type="ECO:0000256" key="1">
    <source>
        <dbReference type="ARBA" id="ARBA00022801"/>
    </source>
</evidence>
<reference evidence="6" key="1">
    <citation type="journal article" date="2015" name="PLoS Genet.">
        <title>Genome Sequence and Transcriptome Analyses of Chrysochromulina tobin: Metabolic Tools for Enhanced Algal Fitness in the Prominent Order Prymnesiales (Haptophyceae).</title>
        <authorList>
            <person name="Hovde B.T."/>
            <person name="Deodato C.R."/>
            <person name="Hunsperger H.M."/>
            <person name="Ryken S.A."/>
            <person name="Yost W."/>
            <person name="Jha R.K."/>
            <person name="Patterson J."/>
            <person name="Monnat R.J. Jr."/>
            <person name="Barlow S.B."/>
            <person name="Starkenburg S.R."/>
            <person name="Cattolico R.A."/>
        </authorList>
    </citation>
    <scope>NUCLEOTIDE SEQUENCE</scope>
    <source>
        <strain evidence="6">CCMP291</strain>
    </source>
</reference>
<dbReference type="EMBL" id="JWZX01001700">
    <property type="protein sequence ID" value="KOO32719.1"/>
    <property type="molecule type" value="Genomic_DNA"/>
</dbReference>
<evidence type="ECO:0000259" key="4">
    <source>
        <dbReference type="SMART" id="SM00939"/>
    </source>
</evidence>
<dbReference type="Gene3D" id="2.60.120.260">
    <property type="entry name" value="Galactose-binding domain-like"/>
    <property type="match status" value="1"/>
</dbReference>
<feature type="domain" description="Xaa-Pro dipeptidyl-peptidase C-terminal" evidence="4">
    <location>
        <begin position="460"/>
        <end position="670"/>
    </location>
</feature>